<dbReference type="OrthoDB" id="4127374at2"/>
<dbReference type="InterPro" id="IPR017039">
    <property type="entry name" value="Virul_fac_BrkB"/>
</dbReference>
<dbReference type="Pfam" id="PF03631">
    <property type="entry name" value="Virul_fac_BrkB"/>
    <property type="match status" value="1"/>
</dbReference>
<keyword evidence="5" id="KW-0472">Membrane</keyword>
<dbReference type="GO" id="GO:0005886">
    <property type="term" value="C:plasma membrane"/>
    <property type="evidence" value="ECO:0007669"/>
    <property type="project" value="UniProtKB-SubCell"/>
</dbReference>
<dbReference type="Proteomes" id="UP000251647">
    <property type="component" value="Unassembled WGS sequence"/>
</dbReference>
<evidence type="ECO:0000313" key="7">
    <source>
        <dbReference type="Proteomes" id="UP000251647"/>
    </source>
</evidence>
<accession>A0A2T3QL00</accession>
<gene>
    <name evidence="6" type="primary">yhjD</name>
    <name evidence="6" type="ORF">NCTC11647_01844</name>
</gene>
<keyword evidence="2" id="KW-1003">Cell membrane</keyword>
<evidence type="ECO:0000256" key="5">
    <source>
        <dbReference type="ARBA" id="ARBA00023136"/>
    </source>
</evidence>
<keyword evidence="4" id="KW-1133">Transmembrane helix</keyword>
<evidence type="ECO:0000256" key="3">
    <source>
        <dbReference type="ARBA" id="ARBA00022692"/>
    </source>
</evidence>
<proteinExistence type="predicted"/>
<evidence type="ECO:0000256" key="2">
    <source>
        <dbReference type="ARBA" id="ARBA00022475"/>
    </source>
</evidence>
<protein>
    <submittedName>
        <fullName evidence="6">Inner membrane protein yhjD</fullName>
    </submittedName>
</protein>
<evidence type="ECO:0000256" key="1">
    <source>
        <dbReference type="ARBA" id="ARBA00004651"/>
    </source>
</evidence>
<reference evidence="6 7" key="1">
    <citation type="submission" date="2018-06" db="EMBL/GenBank/DDBJ databases">
        <authorList>
            <consortium name="Pathogen Informatics"/>
            <person name="Doyle S."/>
        </authorList>
    </citation>
    <scope>NUCLEOTIDE SEQUENCE [LARGE SCALE GENOMIC DNA]</scope>
    <source>
        <strain evidence="6 7">NCTC11647</strain>
    </source>
</reference>
<dbReference type="AlphaFoldDB" id="A0A2T3QL00"/>
<dbReference type="NCBIfam" id="TIGR00766">
    <property type="entry name" value="inner membrane protein YhjD"/>
    <property type="match status" value="1"/>
</dbReference>
<evidence type="ECO:0000313" key="6">
    <source>
        <dbReference type="EMBL" id="SPY28743.1"/>
    </source>
</evidence>
<comment type="subcellular location">
    <subcellularLocation>
        <location evidence="1">Cell membrane</location>
        <topology evidence="1">Multi-pass membrane protein</topology>
    </subcellularLocation>
</comment>
<dbReference type="PANTHER" id="PTHR30213:SF1">
    <property type="entry name" value="INNER MEMBRANE PROTEIN YHJD"/>
    <property type="match status" value="1"/>
</dbReference>
<evidence type="ECO:0000256" key="4">
    <source>
        <dbReference type="ARBA" id="ARBA00022989"/>
    </source>
</evidence>
<dbReference type="EMBL" id="UATL01000001">
    <property type="protein sequence ID" value="SPY28743.1"/>
    <property type="molecule type" value="Genomic_DNA"/>
</dbReference>
<sequence length="347" mass="37897">MALKFQFIQTILSIMTNEVSEKTSSTVVQKITAAAMWLLEKIKALPPIAHFIRAADRFNDRLGSQFGAAITYFSFLSLIPILMVLFAAAGFILASNADLLTDIIDKIVNGVTDPSLAQTLKNTVNTAVNQRTTVGLSGLAIALYSGISWMGNLREAVRAQTRDIWERKPEDKDHILLQYGKDFIALTGLVAALIFTVALTSIAGSAQASIVNALGLNDVTWLRPVLTTIALTISISANYLMFLWIYWMLPKKKLERKALILGTLMAAIGFEGIKFAMTFMLPKLAQSPSGAAFGSIIGLMAFFYFFARLTLFCAAWIATAEPSKKKHLDGAEQTEAPEVEEQTSASN</sequence>
<keyword evidence="3" id="KW-0812">Transmembrane</keyword>
<dbReference type="PANTHER" id="PTHR30213">
    <property type="entry name" value="INNER MEMBRANE PROTEIN YHJD"/>
    <property type="match status" value="1"/>
</dbReference>
<dbReference type="PIRSF" id="PIRSF035875">
    <property type="entry name" value="RNase_BN"/>
    <property type="match status" value="1"/>
</dbReference>
<organism evidence="6 7">
    <name type="scientific">Photobacterium damselae</name>
    <dbReference type="NCBI Taxonomy" id="38293"/>
    <lineage>
        <taxon>Bacteria</taxon>
        <taxon>Pseudomonadati</taxon>
        <taxon>Pseudomonadota</taxon>
        <taxon>Gammaproteobacteria</taxon>
        <taxon>Vibrionales</taxon>
        <taxon>Vibrionaceae</taxon>
        <taxon>Photobacterium</taxon>
    </lineage>
</organism>
<dbReference type="InterPro" id="IPR005274">
    <property type="entry name" value="IM_pro_YhjD"/>
</dbReference>
<name>A0A2T3QL00_PHODM</name>